<dbReference type="InterPro" id="IPR036770">
    <property type="entry name" value="Ankyrin_rpt-contain_sf"/>
</dbReference>
<dbReference type="SMART" id="SM00248">
    <property type="entry name" value="ANK"/>
    <property type="match status" value="5"/>
</dbReference>
<sequence length="271" mass="28873">MKSISSGALAAFALGIALFAGAPAHADEAESYESLSNETISLLLQPSSTKHQGPERVPLTDAGAEHVTDNPVLAAKVEEFRSAIRTGNVSTIRSMLKDGLTPNVMMGNGDTAFTYAMRADQPRVATVLLESGELNVNKPNRFGETPLMLAVFKGDKKIFERLLELGADPNGSSNWTALHYAASSGQNAFVKKLLELGANPNAQTKAGVTPLIMAARMPSRETVMTLLRAGAYRDYCTDRGLSPADFAKKAGDEELAKYLAVETCAVKGPKK</sequence>
<keyword evidence="5" id="KW-0732">Signal</keyword>
<dbReference type="InterPro" id="IPR050776">
    <property type="entry name" value="Ank_Repeat/CDKN_Inhibitor"/>
</dbReference>
<evidence type="ECO:0000256" key="2">
    <source>
        <dbReference type="ARBA" id="ARBA00023043"/>
    </source>
</evidence>
<evidence type="ECO:0000256" key="1">
    <source>
        <dbReference type="ARBA" id="ARBA00022737"/>
    </source>
</evidence>
<name>A0ABS2DTM1_9BURK</name>
<dbReference type="Pfam" id="PF12796">
    <property type="entry name" value="Ank_2"/>
    <property type="match status" value="1"/>
</dbReference>
<dbReference type="SUPFAM" id="SSF48403">
    <property type="entry name" value="Ankyrin repeat"/>
    <property type="match status" value="1"/>
</dbReference>
<feature type="signal peptide" evidence="5">
    <location>
        <begin position="1"/>
        <end position="26"/>
    </location>
</feature>
<reference evidence="6 7" key="1">
    <citation type="journal article" date="2021" name="Sci. Rep.">
        <title>The distribution of antibiotic resistance genes in chicken gut microbiota commensals.</title>
        <authorList>
            <person name="Juricova H."/>
            <person name="Matiasovicova J."/>
            <person name="Kubasova T."/>
            <person name="Cejkova D."/>
            <person name="Rychlik I."/>
        </authorList>
    </citation>
    <scope>NUCLEOTIDE SEQUENCE [LARGE SCALE GENOMIC DNA]</scope>
    <source>
        <strain evidence="6 7">An829</strain>
    </source>
</reference>
<feature type="chain" id="PRO_5046148913" evidence="5">
    <location>
        <begin position="27"/>
        <end position="271"/>
    </location>
</feature>
<evidence type="ECO:0000256" key="4">
    <source>
        <dbReference type="SAM" id="MobiDB-lite"/>
    </source>
</evidence>
<evidence type="ECO:0000256" key="5">
    <source>
        <dbReference type="SAM" id="SignalP"/>
    </source>
</evidence>
<dbReference type="RefSeq" id="WP_205103825.1">
    <property type="nucleotide sequence ID" value="NZ_JACJJC010000015.1"/>
</dbReference>
<protein>
    <submittedName>
        <fullName evidence="6">Ankyrin repeat domain-containing protein</fullName>
    </submittedName>
</protein>
<evidence type="ECO:0000313" key="7">
    <source>
        <dbReference type="Proteomes" id="UP000715095"/>
    </source>
</evidence>
<gene>
    <name evidence="6" type="ORF">H6A60_09285</name>
</gene>
<feature type="repeat" description="ANK" evidence="3">
    <location>
        <begin position="142"/>
        <end position="174"/>
    </location>
</feature>
<dbReference type="Gene3D" id="1.25.40.20">
    <property type="entry name" value="Ankyrin repeat-containing domain"/>
    <property type="match status" value="1"/>
</dbReference>
<dbReference type="EMBL" id="JACJJC010000015">
    <property type="protein sequence ID" value="MBM6704673.1"/>
    <property type="molecule type" value="Genomic_DNA"/>
</dbReference>
<proteinExistence type="predicted"/>
<comment type="caution">
    <text evidence="6">The sequence shown here is derived from an EMBL/GenBank/DDBJ whole genome shotgun (WGS) entry which is preliminary data.</text>
</comment>
<feature type="region of interest" description="Disordered" evidence="4">
    <location>
        <begin position="46"/>
        <end position="65"/>
    </location>
</feature>
<evidence type="ECO:0000313" key="6">
    <source>
        <dbReference type="EMBL" id="MBM6704673.1"/>
    </source>
</evidence>
<keyword evidence="1" id="KW-0677">Repeat</keyword>
<dbReference type="PROSITE" id="PS50297">
    <property type="entry name" value="ANK_REP_REGION"/>
    <property type="match status" value="2"/>
</dbReference>
<feature type="repeat" description="ANK" evidence="3">
    <location>
        <begin position="173"/>
        <end position="205"/>
    </location>
</feature>
<accession>A0ABS2DTM1</accession>
<keyword evidence="7" id="KW-1185">Reference proteome</keyword>
<dbReference type="PROSITE" id="PS50088">
    <property type="entry name" value="ANK_REPEAT"/>
    <property type="match status" value="2"/>
</dbReference>
<dbReference type="PANTHER" id="PTHR24201">
    <property type="entry name" value="ANK_REP_REGION DOMAIN-CONTAINING PROTEIN"/>
    <property type="match status" value="1"/>
</dbReference>
<evidence type="ECO:0000256" key="3">
    <source>
        <dbReference type="PROSITE-ProRule" id="PRU00023"/>
    </source>
</evidence>
<organism evidence="6 7">
    <name type="scientific">Sutterella massiliensis</name>
    <dbReference type="NCBI Taxonomy" id="1816689"/>
    <lineage>
        <taxon>Bacteria</taxon>
        <taxon>Pseudomonadati</taxon>
        <taxon>Pseudomonadota</taxon>
        <taxon>Betaproteobacteria</taxon>
        <taxon>Burkholderiales</taxon>
        <taxon>Sutterellaceae</taxon>
        <taxon>Sutterella</taxon>
    </lineage>
</organism>
<dbReference type="Proteomes" id="UP000715095">
    <property type="component" value="Unassembled WGS sequence"/>
</dbReference>
<dbReference type="InterPro" id="IPR002110">
    <property type="entry name" value="Ankyrin_rpt"/>
</dbReference>
<keyword evidence="2 3" id="KW-0040">ANK repeat</keyword>